<dbReference type="Pfam" id="PF11161">
    <property type="entry name" value="DUF2944"/>
    <property type="match status" value="1"/>
</dbReference>
<dbReference type="Proteomes" id="UP000076848">
    <property type="component" value="Unassembled WGS sequence"/>
</dbReference>
<organism evidence="1 2">
    <name type="scientific">Bordetella ansorpii</name>
    <dbReference type="NCBI Taxonomy" id="288768"/>
    <lineage>
        <taxon>Bacteria</taxon>
        <taxon>Pseudomonadati</taxon>
        <taxon>Pseudomonadota</taxon>
        <taxon>Betaproteobacteria</taxon>
        <taxon>Burkholderiales</taxon>
        <taxon>Alcaligenaceae</taxon>
        <taxon>Bordetella</taxon>
    </lineage>
</organism>
<dbReference type="InterPro" id="IPR021332">
    <property type="entry name" value="DUF2944"/>
</dbReference>
<reference evidence="1 2" key="1">
    <citation type="submission" date="2016-04" db="EMBL/GenBank/DDBJ databases">
        <authorList>
            <consortium name="Pathogen Informatics"/>
        </authorList>
    </citation>
    <scope>NUCLEOTIDE SEQUENCE [LARGE SCALE GENOMIC DNA]</scope>
    <source>
        <strain evidence="1 2">H050680373</strain>
    </source>
</reference>
<proteinExistence type="predicted"/>
<evidence type="ECO:0000313" key="2">
    <source>
        <dbReference type="Proteomes" id="UP000076848"/>
    </source>
</evidence>
<gene>
    <name evidence="1" type="ORF">SAMEA3906486_02319</name>
</gene>
<accession>A0A157SG17</accession>
<dbReference type="EMBL" id="FKIF01000006">
    <property type="protein sequence ID" value="SAI69133.1"/>
    <property type="molecule type" value="Genomic_DNA"/>
</dbReference>
<dbReference type="AlphaFoldDB" id="A0A157SG17"/>
<protein>
    <submittedName>
        <fullName evidence="1">Protein of uncharacterized function (DUF2946)</fullName>
    </submittedName>
</protein>
<dbReference type="OrthoDB" id="7057642at2"/>
<keyword evidence="2" id="KW-1185">Reference proteome</keyword>
<name>A0A157SG17_9BORD</name>
<sequence>MDQSVKDAIARWPDVPAVHGWLSLDERGRWRLHPHGDAASGGPGEAITNEQILAFMGRNYAGDARGRWYFQNGPQRVYVRLDAAPYILRLADTGAGLRTHTGRDAGEIGGWWLDDTGRLYAATEAGPGMIEDRDLGPLLAHLRTDTGLPLLDALEDLEPDGTLQVCLPGQAACRPLRQAARAAIPTRLAFDAMPTP</sequence>
<evidence type="ECO:0000313" key="1">
    <source>
        <dbReference type="EMBL" id="SAI69133.1"/>
    </source>
</evidence>
<dbReference type="RefSeq" id="WP_066126943.1">
    <property type="nucleotide sequence ID" value="NZ_FKIF01000006.1"/>
</dbReference>
<dbReference type="STRING" id="288768.SAMEA3906486_02319"/>